<evidence type="ECO:0000313" key="2">
    <source>
        <dbReference type="Proteomes" id="UP000808337"/>
    </source>
</evidence>
<dbReference type="EMBL" id="JADKGY010000001">
    <property type="protein sequence ID" value="MBK9980908.1"/>
    <property type="molecule type" value="Genomic_DNA"/>
</dbReference>
<name>A0A9D7XR47_9BACT</name>
<dbReference type="AlphaFoldDB" id="A0A9D7XR47"/>
<protein>
    <recommendedName>
        <fullName evidence="3">MG2 domain protein</fullName>
    </recommendedName>
</protein>
<evidence type="ECO:0008006" key="3">
    <source>
        <dbReference type="Google" id="ProtNLM"/>
    </source>
</evidence>
<organism evidence="1 2">
    <name type="scientific">Candidatus Opimibacter skivensis</name>
    <dbReference type="NCBI Taxonomy" id="2982028"/>
    <lineage>
        <taxon>Bacteria</taxon>
        <taxon>Pseudomonadati</taxon>
        <taxon>Bacteroidota</taxon>
        <taxon>Saprospiria</taxon>
        <taxon>Saprospirales</taxon>
        <taxon>Saprospiraceae</taxon>
        <taxon>Candidatus Opimibacter</taxon>
    </lineage>
</organism>
<proteinExistence type="predicted"/>
<evidence type="ECO:0000313" key="1">
    <source>
        <dbReference type="EMBL" id="MBK9980908.1"/>
    </source>
</evidence>
<gene>
    <name evidence="1" type="ORF">IPP15_00545</name>
</gene>
<reference evidence="1 2" key="1">
    <citation type="submission" date="2020-10" db="EMBL/GenBank/DDBJ databases">
        <title>Connecting structure to function with the recovery of over 1000 high-quality activated sludge metagenome-assembled genomes encoding full-length rRNA genes using long-read sequencing.</title>
        <authorList>
            <person name="Singleton C.M."/>
            <person name="Petriglieri F."/>
            <person name="Kristensen J.M."/>
            <person name="Kirkegaard R.H."/>
            <person name="Michaelsen T.Y."/>
            <person name="Andersen M.H."/>
            <person name="Karst S.M."/>
            <person name="Dueholm M.S."/>
            <person name="Nielsen P.H."/>
            <person name="Albertsen M."/>
        </authorList>
    </citation>
    <scope>NUCLEOTIDE SEQUENCE [LARGE SCALE GENOMIC DNA]</scope>
    <source>
        <strain evidence="1">Ribe_18-Q3-R11-54_MAXAC.273</strain>
    </source>
</reference>
<dbReference type="Proteomes" id="UP000808337">
    <property type="component" value="Unassembled WGS sequence"/>
</dbReference>
<sequence>MKNRLIIHILFLILASAIVGESQSIGTNLPEEKVSLITDRTLYIAGEKIHIAAFVSNDFNRFEPGQVLYAEIISSTGTSFSKSKLSVLNKEASGCLEIPEDIVTGVYYVRAYTKYMRNFGPAGYAYIPVKIVNPLSDDVLNGSDNSVFISPTQGHSFSDKFEISTDKNEYAPRESVNVGITNLRLSSAAVDRVSKVSISVIPEFAFSDFTLSLQASDLKSAITYYPETRGVSLTGQLKETVSGKTKPDNRINLSIIGEGRDYMATQTDTAGRFFFSLPAYTGRRDLFLCTAKDDSTLKQLLVDNDFCSLPVHLPAAQFNLSSEERATAYRMALNVRIQHQFDKETLQCPRPFENDMRAFYGTPSDVIRLDNYVALPTLEEYFNELAGAVNVKKKNGHKYFKILGTQPEMSYYDPLVLVDYVAISNPDKILTATPTSIDRIEVIKVPYVKGDITYGGIVSIISKKGDFGGIDLPASGIFINYLFLSDTCRCKISDKTIKDMPDTRNTLYWNAEFALDDKEKGNFSFSTPDTPGRYVIVVRGVDGKGAEIKQDWIFEVKDNKQ</sequence>
<comment type="caution">
    <text evidence="1">The sequence shown here is derived from an EMBL/GenBank/DDBJ whole genome shotgun (WGS) entry which is preliminary data.</text>
</comment>
<accession>A0A9D7XR47</accession>